<protein>
    <submittedName>
        <fullName evidence="1">Uncharacterized protein</fullName>
    </submittedName>
</protein>
<dbReference type="Proteomes" id="UP000299102">
    <property type="component" value="Unassembled WGS sequence"/>
</dbReference>
<dbReference type="EMBL" id="BGZK01002111">
    <property type="protein sequence ID" value="GBP90766.1"/>
    <property type="molecule type" value="Genomic_DNA"/>
</dbReference>
<evidence type="ECO:0000313" key="2">
    <source>
        <dbReference type="Proteomes" id="UP000299102"/>
    </source>
</evidence>
<sequence>MLFDYGVPSPAFTSITRPWIPSEDKVLVKTDHTSPNSMGLCCLIMEFPRPTFTSITRPWIPSEDKVLVKTNHTSSNSMGLCCLIMGSQPTFTSITRPWIPSEDKVLVKTNHTSSNSMGLCCLIMEFSRPPFTSITRPSIPSEDKILVKTYQTAQTRWCCVVLLWSSYSHFPAPSSDHLHIHASFTVDREKAVTNETYGCENILSQSEQHLFGLLLKTNIETNTMRKAEGKYPLPLFCQRYRRWARLISRVGDVRPPANTRRAPRARVG</sequence>
<proteinExistence type="predicted"/>
<name>A0A4C1ZQM1_EUMVA</name>
<keyword evidence="2" id="KW-1185">Reference proteome</keyword>
<organism evidence="1 2">
    <name type="scientific">Eumeta variegata</name>
    <name type="common">Bagworm moth</name>
    <name type="synonym">Eumeta japonica</name>
    <dbReference type="NCBI Taxonomy" id="151549"/>
    <lineage>
        <taxon>Eukaryota</taxon>
        <taxon>Metazoa</taxon>
        <taxon>Ecdysozoa</taxon>
        <taxon>Arthropoda</taxon>
        <taxon>Hexapoda</taxon>
        <taxon>Insecta</taxon>
        <taxon>Pterygota</taxon>
        <taxon>Neoptera</taxon>
        <taxon>Endopterygota</taxon>
        <taxon>Lepidoptera</taxon>
        <taxon>Glossata</taxon>
        <taxon>Ditrysia</taxon>
        <taxon>Tineoidea</taxon>
        <taxon>Psychidae</taxon>
        <taxon>Oiketicinae</taxon>
        <taxon>Eumeta</taxon>
    </lineage>
</organism>
<comment type="caution">
    <text evidence="1">The sequence shown here is derived from an EMBL/GenBank/DDBJ whole genome shotgun (WGS) entry which is preliminary data.</text>
</comment>
<gene>
    <name evidence="1" type="ORF">EVAR_99479_1</name>
</gene>
<evidence type="ECO:0000313" key="1">
    <source>
        <dbReference type="EMBL" id="GBP90766.1"/>
    </source>
</evidence>
<reference evidence="1 2" key="1">
    <citation type="journal article" date="2019" name="Commun. Biol.">
        <title>The bagworm genome reveals a unique fibroin gene that provides high tensile strength.</title>
        <authorList>
            <person name="Kono N."/>
            <person name="Nakamura H."/>
            <person name="Ohtoshi R."/>
            <person name="Tomita M."/>
            <person name="Numata K."/>
            <person name="Arakawa K."/>
        </authorList>
    </citation>
    <scope>NUCLEOTIDE SEQUENCE [LARGE SCALE GENOMIC DNA]</scope>
</reference>
<accession>A0A4C1ZQM1</accession>
<dbReference type="OrthoDB" id="428734at2759"/>
<dbReference type="AlphaFoldDB" id="A0A4C1ZQM1"/>